<feature type="compositionally biased region" description="Acidic residues" evidence="1">
    <location>
        <begin position="19"/>
        <end position="33"/>
    </location>
</feature>
<sequence>MPTPYDREMEHLRKLLAEVETDEDSGFDNDDNGPENVLEEIFSNHESLSEHDAESEEDRDSGSEEVNSSEWFSSKDDVQ</sequence>
<dbReference type="EMBL" id="BGPR01023930">
    <property type="protein sequence ID" value="GBN91531.1"/>
    <property type="molecule type" value="Genomic_DNA"/>
</dbReference>
<name>A0A4Y2SX67_ARAVE</name>
<evidence type="ECO:0000313" key="4">
    <source>
        <dbReference type="Proteomes" id="UP000499080"/>
    </source>
</evidence>
<gene>
    <name evidence="2" type="ORF">AVEN_267967_1</name>
    <name evidence="3" type="ORF">AVEN_5634_1</name>
</gene>
<accession>A0A4Y2SX67</accession>
<evidence type="ECO:0000313" key="3">
    <source>
        <dbReference type="EMBL" id="GBN91531.1"/>
    </source>
</evidence>
<protein>
    <submittedName>
        <fullName evidence="2">Uncharacterized protein</fullName>
    </submittedName>
</protein>
<proteinExistence type="predicted"/>
<evidence type="ECO:0000313" key="2">
    <source>
        <dbReference type="EMBL" id="GBN91465.1"/>
    </source>
</evidence>
<dbReference type="Proteomes" id="UP000499080">
    <property type="component" value="Unassembled WGS sequence"/>
</dbReference>
<dbReference type="AlphaFoldDB" id="A0A4Y2SX67"/>
<keyword evidence="4" id="KW-1185">Reference proteome</keyword>
<feature type="region of interest" description="Disordered" evidence="1">
    <location>
        <begin position="17"/>
        <end position="79"/>
    </location>
</feature>
<organism evidence="2 4">
    <name type="scientific">Araneus ventricosus</name>
    <name type="common">Orbweaver spider</name>
    <name type="synonym">Epeira ventricosa</name>
    <dbReference type="NCBI Taxonomy" id="182803"/>
    <lineage>
        <taxon>Eukaryota</taxon>
        <taxon>Metazoa</taxon>
        <taxon>Ecdysozoa</taxon>
        <taxon>Arthropoda</taxon>
        <taxon>Chelicerata</taxon>
        <taxon>Arachnida</taxon>
        <taxon>Araneae</taxon>
        <taxon>Araneomorphae</taxon>
        <taxon>Entelegynae</taxon>
        <taxon>Araneoidea</taxon>
        <taxon>Araneidae</taxon>
        <taxon>Araneus</taxon>
    </lineage>
</organism>
<dbReference type="EMBL" id="BGPR01023896">
    <property type="protein sequence ID" value="GBN91465.1"/>
    <property type="molecule type" value="Genomic_DNA"/>
</dbReference>
<dbReference type="OrthoDB" id="6466835at2759"/>
<comment type="caution">
    <text evidence="2">The sequence shown here is derived from an EMBL/GenBank/DDBJ whole genome shotgun (WGS) entry which is preliminary data.</text>
</comment>
<evidence type="ECO:0000256" key="1">
    <source>
        <dbReference type="SAM" id="MobiDB-lite"/>
    </source>
</evidence>
<reference evidence="2 4" key="1">
    <citation type="journal article" date="2019" name="Sci. Rep.">
        <title>Orb-weaving spider Araneus ventricosus genome elucidates the spidroin gene catalogue.</title>
        <authorList>
            <person name="Kono N."/>
            <person name="Nakamura H."/>
            <person name="Ohtoshi R."/>
            <person name="Moran D.A.P."/>
            <person name="Shinohara A."/>
            <person name="Yoshida Y."/>
            <person name="Fujiwara M."/>
            <person name="Mori M."/>
            <person name="Tomita M."/>
            <person name="Arakawa K."/>
        </authorList>
    </citation>
    <scope>NUCLEOTIDE SEQUENCE [LARGE SCALE GENOMIC DNA]</scope>
</reference>